<feature type="chain" id="PRO_5041377254" description="BPTI/Kunitz inhibitor domain-containing protein" evidence="1">
    <location>
        <begin position="18"/>
        <end position="70"/>
    </location>
</feature>
<keyword evidence="1" id="KW-0732">Signal</keyword>
<evidence type="ECO:0008006" key="4">
    <source>
        <dbReference type="Google" id="ProtNLM"/>
    </source>
</evidence>
<gene>
    <name evidence="2" type="ORF">QR680_015943</name>
</gene>
<comment type="caution">
    <text evidence="2">The sequence shown here is derived from an EMBL/GenBank/DDBJ whole genome shotgun (WGS) entry which is preliminary data.</text>
</comment>
<evidence type="ECO:0000313" key="3">
    <source>
        <dbReference type="Proteomes" id="UP001175271"/>
    </source>
</evidence>
<sequence>MLRSALILCLLAVTVAAIPFNSLTFKFRGTKPVAYYDESPQQVEMKRYIGCGRSFFRESLFSHYLWYNDC</sequence>
<keyword evidence="3" id="KW-1185">Reference proteome</keyword>
<accession>A0AA39HAF7</accession>
<protein>
    <recommendedName>
        <fullName evidence="4">BPTI/Kunitz inhibitor domain-containing protein</fullName>
    </recommendedName>
</protein>
<dbReference type="Proteomes" id="UP001175271">
    <property type="component" value="Unassembled WGS sequence"/>
</dbReference>
<evidence type="ECO:0000313" key="2">
    <source>
        <dbReference type="EMBL" id="KAK0401729.1"/>
    </source>
</evidence>
<dbReference type="EMBL" id="JAUCMV010000004">
    <property type="protein sequence ID" value="KAK0401729.1"/>
    <property type="molecule type" value="Genomic_DNA"/>
</dbReference>
<evidence type="ECO:0000256" key="1">
    <source>
        <dbReference type="SAM" id="SignalP"/>
    </source>
</evidence>
<organism evidence="2 3">
    <name type="scientific">Steinernema hermaphroditum</name>
    <dbReference type="NCBI Taxonomy" id="289476"/>
    <lineage>
        <taxon>Eukaryota</taxon>
        <taxon>Metazoa</taxon>
        <taxon>Ecdysozoa</taxon>
        <taxon>Nematoda</taxon>
        <taxon>Chromadorea</taxon>
        <taxon>Rhabditida</taxon>
        <taxon>Tylenchina</taxon>
        <taxon>Panagrolaimomorpha</taxon>
        <taxon>Strongyloidoidea</taxon>
        <taxon>Steinernematidae</taxon>
        <taxon>Steinernema</taxon>
    </lineage>
</organism>
<name>A0AA39HAF7_9BILA</name>
<feature type="signal peptide" evidence="1">
    <location>
        <begin position="1"/>
        <end position="17"/>
    </location>
</feature>
<proteinExistence type="predicted"/>
<reference evidence="2" key="1">
    <citation type="submission" date="2023-06" db="EMBL/GenBank/DDBJ databases">
        <title>Genomic analysis of the entomopathogenic nematode Steinernema hermaphroditum.</title>
        <authorList>
            <person name="Schwarz E.M."/>
            <person name="Heppert J.K."/>
            <person name="Baniya A."/>
            <person name="Schwartz H.T."/>
            <person name="Tan C.-H."/>
            <person name="Antoshechkin I."/>
            <person name="Sternberg P.W."/>
            <person name="Goodrich-Blair H."/>
            <person name="Dillman A.R."/>
        </authorList>
    </citation>
    <scope>NUCLEOTIDE SEQUENCE</scope>
    <source>
        <strain evidence="2">PS9179</strain>
        <tissue evidence="2">Whole animal</tissue>
    </source>
</reference>
<dbReference type="AlphaFoldDB" id="A0AA39HAF7"/>